<protein>
    <submittedName>
        <fullName evidence="1">Uncharacterized protein</fullName>
    </submittedName>
</protein>
<evidence type="ECO:0000313" key="2">
    <source>
        <dbReference type="Proteomes" id="UP000326757"/>
    </source>
</evidence>
<accession>A0A5N6JWX4</accession>
<reference evidence="1 2" key="1">
    <citation type="submission" date="2019-06" db="EMBL/GenBank/DDBJ databases">
        <title>Genome Sequence of the Brown Rot Fungal Pathogen Monilinia laxa.</title>
        <authorList>
            <person name="De Miccolis Angelini R.M."/>
            <person name="Landi L."/>
            <person name="Abate D."/>
            <person name="Pollastro S."/>
            <person name="Romanazzi G."/>
            <person name="Faretra F."/>
        </authorList>
    </citation>
    <scope>NUCLEOTIDE SEQUENCE [LARGE SCALE GENOMIC DNA]</scope>
    <source>
        <strain evidence="1 2">Mlax316</strain>
    </source>
</reference>
<comment type="caution">
    <text evidence="1">The sequence shown here is derived from an EMBL/GenBank/DDBJ whole genome shotgun (WGS) entry which is preliminary data.</text>
</comment>
<proteinExistence type="predicted"/>
<evidence type="ECO:0000313" key="1">
    <source>
        <dbReference type="EMBL" id="KAB8293453.1"/>
    </source>
</evidence>
<dbReference type="AlphaFoldDB" id="A0A5N6JWX4"/>
<dbReference type="Proteomes" id="UP000326757">
    <property type="component" value="Unassembled WGS sequence"/>
</dbReference>
<gene>
    <name evidence="1" type="ORF">EYC80_007763</name>
</gene>
<name>A0A5N6JWX4_MONLA</name>
<keyword evidence="2" id="KW-1185">Reference proteome</keyword>
<organism evidence="1 2">
    <name type="scientific">Monilinia laxa</name>
    <name type="common">Brown rot fungus</name>
    <name type="synonym">Sclerotinia laxa</name>
    <dbReference type="NCBI Taxonomy" id="61186"/>
    <lineage>
        <taxon>Eukaryota</taxon>
        <taxon>Fungi</taxon>
        <taxon>Dikarya</taxon>
        <taxon>Ascomycota</taxon>
        <taxon>Pezizomycotina</taxon>
        <taxon>Leotiomycetes</taxon>
        <taxon>Helotiales</taxon>
        <taxon>Sclerotiniaceae</taxon>
        <taxon>Monilinia</taxon>
    </lineage>
</organism>
<sequence>MILWLRKRSNPTRCWSKLASSGKRSVHTIPFFSFLILDSFFYTDRNAWNGTLKGVVKGAATGQGTAGRETGLEWMHGLDGHFILCPGRCVFIQ</sequence>
<dbReference type="EMBL" id="VIGI01000012">
    <property type="protein sequence ID" value="KAB8293453.1"/>
    <property type="molecule type" value="Genomic_DNA"/>
</dbReference>